<evidence type="ECO:0000313" key="6">
    <source>
        <dbReference type="EMBL" id="OMO78307.1"/>
    </source>
</evidence>
<evidence type="ECO:0000313" key="7">
    <source>
        <dbReference type="Proteomes" id="UP000188268"/>
    </source>
</evidence>
<accession>A0A1R3I6U2</accession>
<dbReference type="InterPro" id="IPR035513">
    <property type="entry name" value="Invertase/methylesterase_inhib"/>
</dbReference>
<evidence type="ECO:0000256" key="4">
    <source>
        <dbReference type="SAM" id="SignalP"/>
    </source>
</evidence>
<protein>
    <submittedName>
        <fullName evidence="6">Pectinesterase inhibitor</fullName>
    </submittedName>
</protein>
<comment type="caution">
    <text evidence="6">The sequence shown here is derived from an EMBL/GenBank/DDBJ whole genome shotgun (WGS) entry which is preliminary data.</text>
</comment>
<evidence type="ECO:0000256" key="3">
    <source>
        <dbReference type="ARBA" id="ARBA00038471"/>
    </source>
</evidence>
<dbReference type="CDD" id="cd15800">
    <property type="entry name" value="PMEI-like_2"/>
    <property type="match status" value="1"/>
</dbReference>
<dbReference type="InterPro" id="IPR006501">
    <property type="entry name" value="Pectinesterase_inhib_dom"/>
</dbReference>
<dbReference type="Proteomes" id="UP000188268">
    <property type="component" value="Unassembled WGS sequence"/>
</dbReference>
<dbReference type="OrthoDB" id="770764at2759"/>
<comment type="similarity">
    <text evidence="3">Belongs to the PMEI family.</text>
</comment>
<dbReference type="NCBIfam" id="TIGR01614">
    <property type="entry name" value="PME_inhib"/>
    <property type="match status" value="1"/>
</dbReference>
<feature type="domain" description="Pectinesterase inhibitor" evidence="5">
    <location>
        <begin position="28"/>
        <end position="163"/>
    </location>
</feature>
<evidence type="ECO:0000259" key="5">
    <source>
        <dbReference type="SMART" id="SM00856"/>
    </source>
</evidence>
<name>A0A1R3I6U2_COCAP</name>
<dbReference type="Pfam" id="PF04043">
    <property type="entry name" value="PMEI"/>
    <property type="match status" value="1"/>
</dbReference>
<keyword evidence="1 4" id="KW-0732">Signal</keyword>
<dbReference type="Gene3D" id="1.20.140.40">
    <property type="entry name" value="Invertase/pectin methylesterase inhibitor family protein"/>
    <property type="match status" value="1"/>
</dbReference>
<dbReference type="PANTHER" id="PTHR35357">
    <property type="entry name" value="OS02G0537100 PROTEIN"/>
    <property type="match status" value="1"/>
</dbReference>
<reference evidence="6 7" key="1">
    <citation type="submission" date="2013-09" db="EMBL/GenBank/DDBJ databases">
        <title>Corchorus capsularis genome sequencing.</title>
        <authorList>
            <person name="Alam M."/>
            <person name="Haque M.S."/>
            <person name="Islam M.S."/>
            <person name="Emdad E.M."/>
            <person name="Islam M.M."/>
            <person name="Ahmed B."/>
            <person name="Halim A."/>
            <person name="Hossen Q.M.M."/>
            <person name="Hossain M.Z."/>
            <person name="Ahmed R."/>
            <person name="Khan M.M."/>
            <person name="Islam R."/>
            <person name="Rashid M.M."/>
            <person name="Khan S.A."/>
            <person name="Rahman M.S."/>
            <person name="Alam M."/>
        </authorList>
    </citation>
    <scope>NUCLEOTIDE SEQUENCE [LARGE SCALE GENOMIC DNA]</scope>
    <source>
        <strain evidence="7">cv. CVL-1</strain>
        <tissue evidence="6">Whole seedling</tissue>
    </source>
</reference>
<dbReference type="SUPFAM" id="SSF101148">
    <property type="entry name" value="Plant invertase/pectin methylesterase inhibitor"/>
    <property type="match status" value="1"/>
</dbReference>
<dbReference type="AlphaFoldDB" id="A0A1R3I6U2"/>
<organism evidence="6 7">
    <name type="scientific">Corchorus capsularis</name>
    <name type="common">Jute</name>
    <dbReference type="NCBI Taxonomy" id="210143"/>
    <lineage>
        <taxon>Eukaryota</taxon>
        <taxon>Viridiplantae</taxon>
        <taxon>Streptophyta</taxon>
        <taxon>Embryophyta</taxon>
        <taxon>Tracheophyta</taxon>
        <taxon>Spermatophyta</taxon>
        <taxon>Magnoliopsida</taxon>
        <taxon>eudicotyledons</taxon>
        <taxon>Gunneridae</taxon>
        <taxon>Pentapetalae</taxon>
        <taxon>rosids</taxon>
        <taxon>malvids</taxon>
        <taxon>Malvales</taxon>
        <taxon>Malvaceae</taxon>
        <taxon>Grewioideae</taxon>
        <taxon>Apeibeae</taxon>
        <taxon>Corchorus</taxon>
    </lineage>
</organism>
<evidence type="ECO:0000256" key="2">
    <source>
        <dbReference type="ARBA" id="ARBA00023157"/>
    </source>
</evidence>
<dbReference type="SMART" id="SM00856">
    <property type="entry name" value="PMEI"/>
    <property type="match status" value="1"/>
</dbReference>
<sequence>MAIKFYTSFSLVFLAAAGTFLLSGQGAEARIFGNGLCRDSDYPMLCGKILKGAEFFTDPKLATGIYIKALIDETNKAKLRAAAFGQDAKVKACVSRYDDAIDNLLKSLNNLKQNDAGSLMSSLSAVVSSYGSCADEFADAGQRNPFAATTKYNSRMASNCLALASQIKS</sequence>
<dbReference type="PANTHER" id="PTHR35357:SF8">
    <property type="entry name" value="OS01G0111000 PROTEIN"/>
    <property type="match status" value="1"/>
</dbReference>
<feature type="chain" id="PRO_5012706631" evidence="4">
    <location>
        <begin position="30"/>
        <end position="169"/>
    </location>
</feature>
<dbReference type="EMBL" id="AWWV01010583">
    <property type="protein sequence ID" value="OMO78307.1"/>
    <property type="molecule type" value="Genomic_DNA"/>
</dbReference>
<keyword evidence="2" id="KW-1015">Disulfide bond</keyword>
<evidence type="ECO:0000256" key="1">
    <source>
        <dbReference type="ARBA" id="ARBA00022729"/>
    </source>
</evidence>
<dbReference type="OMA" id="DFDTCND"/>
<dbReference type="GO" id="GO:0004857">
    <property type="term" value="F:enzyme inhibitor activity"/>
    <property type="evidence" value="ECO:0007669"/>
    <property type="project" value="InterPro"/>
</dbReference>
<dbReference type="Gramene" id="OMO78307">
    <property type="protein sequence ID" value="OMO78307"/>
    <property type="gene ID" value="CCACVL1_14506"/>
</dbReference>
<proteinExistence type="inferred from homology"/>
<feature type="signal peptide" evidence="4">
    <location>
        <begin position="1"/>
        <end position="29"/>
    </location>
</feature>
<gene>
    <name evidence="6" type="ORF">CCACVL1_14506</name>
</gene>
<keyword evidence="7" id="KW-1185">Reference proteome</keyword>